<evidence type="ECO:0000313" key="2">
    <source>
        <dbReference type="Proteomes" id="UP000799538"/>
    </source>
</evidence>
<dbReference type="AlphaFoldDB" id="A0A6A6GH48"/>
<dbReference type="Proteomes" id="UP000799538">
    <property type="component" value="Unassembled WGS sequence"/>
</dbReference>
<protein>
    <submittedName>
        <fullName evidence="1">Uncharacterized protein</fullName>
    </submittedName>
</protein>
<proteinExistence type="predicted"/>
<evidence type="ECO:0000313" key="1">
    <source>
        <dbReference type="EMBL" id="KAF2225064.1"/>
    </source>
</evidence>
<name>A0A6A6GH48_9PEZI</name>
<keyword evidence="2" id="KW-1185">Reference proteome</keyword>
<accession>A0A6A6GH48</accession>
<sequence length="99" mass="10927">MRRCKPDLRVLASTTPALDICFACPCETICPTSKAISLPSCAAIARCVWALTRRMARQSFVGRRLSVNIDYTSSCFQAKCNSSLPNSTTAWGDEQVRYS</sequence>
<reference evidence="2" key="1">
    <citation type="journal article" date="2020" name="Stud. Mycol.">
        <title>101 Dothideomycetes genomes: A test case for predicting lifestyles and emergence of pathogens.</title>
        <authorList>
            <person name="Haridas S."/>
            <person name="Albert R."/>
            <person name="Binder M."/>
            <person name="Bloem J."/>
            <person name="LaButti K."/>
            <person name="Salamov A."/>
            <person name="Andreopoulos B."/>
            <person name="Baker S."/>
            <person name="Barry K."/>
            <person name="Bills G."/>
            <person name="Bluhm B."/>
            <person name="Cannon C."/>
            <person name="Castanera R."/>
            <person name="Culley D."/>
            <person name="Daum C."/>
            <person name="Ezra D."/>
            <person name="Gonzalez J."/>
            <person name="Henrissat B."/>
            <person name="Kuo A."/>
            <person name="Liang C."/>
            <person name="Lipzen A."/>
            <person name="Lutzoni F."/>
            <person name="Magnuson J."/>
            <person name="Mondo S."/>
            <person name="Nolan M."/>
            <person name="Ohm R."/>
            <person name="Pangilinan J."/>
            <person name="Park H.-J."/>
            <person name="Ramirez L."/>
            <person name="Alfaro M."/>
            <person name="Sun H."/>
            <person name="Tritt A."/>
            <person name="Yoshinaga Y."/>
            <person name="Zwiers L.-H."/>
            <person name="Turgeon B."/>
            <person name="Goodwin S."/>
            <person name="Spatafora J."/>
            <person name="Crous P."/>
            <person name="Grigoriev I."/>
        </authorList>
    </citation>
    <scope>NUCLEOTIDE SEQUENCE [LARGE SCALE GENOMIC DNA]</scope>
    <source>
        <strain evidence="2">CECT 20119</strain>
    </source>
</reference>
<gene>
    <name evidence="1" type="ORF">BDZ85DRAFT_259579</name>
</gene>
<dbReference type="EMBL" id="ML992504">
    <property type="protein sequence ID" value="KAF2225064.1"/>
    <property type="molecule type" value="Genomic_DNA"/>
</dbReference>
<organism evidence="1 2">
    <name type="scientific">Elsinoe ampelina</name>
    <dbReference type="NCBI Taxonomy" id="302913"/>
    <lineage>
        <taxon>Eukaryota</taxon>
        <taxon>Fungi</taxon>
        <taxon>Dikarya</taxon>
        <taxon>Ascomycota</taxon>
        <taxon>Pezizomycotina</taxon>
        <taxon>Dothideomycetes</taxon>
        <taxon>Dothideomycetidae</taxon>
        <taxon>Myriangiales</taxon>
        <taxon>Elsinoaceae</taxon>
        <taxon>Elsinoe</taxon>
    </lineage>
</organism>